<keyword evidence="3" id="KW-1185">Reference proteome</keyword>
<dbReference type="Gramene" id="ORUFI07G05780.1">
    <property type="protein sequence ID" value="ORUFI07G05780.1"/>
    <property type="gene ID" value="ORUFI07G05780"/>
</dbReference>
<dbReference type="HOGENOM" id="CLU_1162755_0_0_1"/>
<protein>
    <submittedName>
        <fullName evidence="2">Uncharacterized protein</fullName>
    </submittedName>
</protein>
<sequence length="239" mass="26861">MADESNISVEDNPAEEINTTRESWESEFEDFHIPEMTVAEGTLYVTITSKLLVSEVMKKLRGSDPIYEVRRIGRGHVASAVVHIPKSTSSLELDTIRVDGDMDTEISNAEEKVAASLLAHLKKERKVVVVDDNYMECAYYRKDCRKLRRFISKVVEKRDSAMHACSAFKRGWQITLDYMTSTEDTCNQICNSYFGLNNGNNVSGTAASILLDVFHLGEWIGETAFAGTADLQDTTERML</sequence>
<evidence type="ECO:0000313" key="2">
    <source>
        <dbReference type="EnsemblPlants" id="ORUFI07G05780.1"/>
    </source>
</evidence>
<proteinExistence type="predicted"/>
<feature type="region of interest" description="Disordered" evidence="1">
    <location>
        <begin position="1"/>
        <end position="23"/>
    </location>
</feature>
<organism evidence="2 3">
    <name type="scientific">Oryza rufipogon</name>
    <name type="common">Brownbeard rice</name>
    <name type="synonym">Asian wild rice</name>
    <dbReference type="NCBI Taxonomy" id="4529"/>
    <lineage>
        <taxon>Eukaryota</taxon>
        <taxon>Viridiplantae</taxon>
        <taxon>Streptophyta</taxon>
        <taxon>Embryophyta</taxon>
        <taxon>Tracheophyta</taxon>
        <taxon>Spermatophyta</taxon>
        <taxon>Magnoliopsida</taxon>
        <taxon>Liliopsida</taxon>
        <taxon>Poales</taxon>
        <taxon>Poaceae</taxon>
        <taxon>BOP clade</taxon>
        <taxon>Oryzoideae</taxon>
        <taxon>Oryzeae</taxon>
        <taxon>Oryzinae</taxon>
        <taxon>Oryza</taxon>
    </lineage>
</organism>
<dbReference type="AlphaFoldDB" id="A0A0E0Q541"/>
<evidence type="ECO:0000256" key="1">
    <source>
        <dbReference type="SAM" id="MobiDB-lite"/>
    </source>
</evidence>
<dbReference type="Proteomes" id="UP000008022">
    <property type="component" value="Unassembled WGS sequence"/>
</dbReference>
<reference evidence="2" key="2">
    <citation type="submission" date="2015-06" db="UniProtKB">
        <authorList>
            <consortium name="EnsemblPlants"/>
        </authorList>
    </citation>
    <scope>IDENTIFICATION</scope>
</reference>
<name>A0A0E0Q541_ORYRU</name>
<reference evidence="3" key="1">
    <citation type="submission" date="2013-06" db="EMBL/GenBank/DDBJ databases">
        <authorList>
            <person name="Zhao Q."/>
        </authorList>
    </citation>
    <scope>NUCLEOTIDE SEQUENCE</scope>
    <source>
        <strain evidence="3">cv. W1943</strain>
    </source>
</reference>
<evidence type="ECO:0000313" key="3">
    <source>
        <dbReference type="Proteomes" id="UP000008022"/>
    </source>
</evidence>
<accession>A0A0E0Q541</accession>
<dbReference type="EnsemblPlants" id="ORUFI07G05780.1">
    <property type="protein sequence ID" value="ORUFI07G05780.1"/>
    <property type="gene ID" value="ORUFI07G05780"/>
</dbReference>